<dbReference type="PANTHER" id="PTHR21312:SF30">
    <property type="entry name" value="SERINE PROTEASE INHIBITOR KAZAL-TYPE 11-RELATED"/>
    <property type="match status" value="1"/>
</dbReference>
<evidence type="ECO:0000259" key="2">
    <source>
        <dbReference type="PROSITE" id="PS51465"/>
    </source>
</evidence>
<keyword evidence="3" id="KW-1185">Reference proteome</keyword>
<evidence type="ECO:0000256" key="1">
    <source>
        <dbReference type="SAM" id="SignalP"/>
    </source>
</evidence>
<protein>
    <submittedName>
        <fullName evidence="4">Caltrin-like protein 1 isoform X1</fullName>
    </submittedName>
</protein>
<feature type="domain" description="Kazal-like" evidence="2">
    <location>
        <begin position="32"/>
        <end position="88"/>
    </location>
</feature>
<dbReference type="Gene3D" id="3.30.60.30">
    <property type="match status" value="1"/>
</dbReference>
<reference evidence="4" key="1">
    <citation type="submission" date="2025-08" db="UniProtKB">
        <authorList>
            <consortium name="RefSeq"/>
        </authorList>
    </citation>
    <scope>IDENTIFICATION</scope>
</reference>
<dbReference type="InterPro" id="IPR036058">
    <property type="entry name" value="Kazal_dom_sf"/>
</dbReference>
<dbReference type="OrthoDB" id="328123at2759"/>
<dbReference type="InterPro" id="IPR002350">
    <property type="entry name" value="Kazal_dom"/>
</dbReference>
<dbReference type="SUPFAM" id="SSF100895">
    <property type="entry name" value="Kazal-type serine protease inhibitors"/>
    <property type="match status" value="1"/>
</dbReference>
<feature type="chain" id="PRO_5028086826" evidence="1">
    <location>
        <begin position="28"/>
        <end position="88"/>
    </location>
</feature>
<dbReference type="AlphaFoldDB" id="A0A6P6EGJ6"/>
<dbReference type="GeneID" id="111816792"/>
<dbReference type="FunCoup" id="A0A6P6EGJ6">
    <property type="interactions" value="1"/>
</dbReference>
<evidence type="ECO:0000313" key="3">
    <source>
        <dbReference type="Proteomes" id="UP000515203"/>
    </source>
</evidence>
<dbReference type="Pfam" id="PF00050">
    <property type="entry name" value="Kazal_1"/>
    <property type="match status" value="1"/>
</dbReference>
<organism evidence="3 4">
    <name type="scientific">Octodon degus</name>
    <name type="common">Degu</name>
    <name type="synonym">Sciurus degus</name>
    <dbReference type="NCBI Taxonomy" id="10160"/>
    <lineage>
        <taxon>Eukaryota</taxon>
        <taxon>Metazoa</taxon>
        <taxon>Chordata</taxon>
        <taxon>Craniata</taxon>
        <taxon>Vertebrata</taxon>
        <taxon>Euteleostomi</taxon>
        <taxon>Mammalia</taxon>
        <taxon>Eutheria</taxon>
        <taxon>Euarchontoglires</taxon>
        <taxon>Glires</taxon>
        <taxon>Rodentia</taxon>
        <taxon>Hystricomorpha</taxon>
        <taxon>Octodontidae</taxon>
        <taxon>Octodon</taxon>
    </lineage>
</organism>
<feature type="signal peptide" evidence="1">
    <location>
        <begin position="1"/>
        <end position="27"/>
    </location>
</feature>
<dbReference type="SMART" id="SM00280">
    <property type="entry name" value="KAZAL"/>
    <property type="match status" value="1"/>
</dbReference>
<dbReference type="PROSITE" id="PS51465">
    <property type="entry name" value="KAZAL_2"/>
    <property type="match status" value="1"/>
</dbReference>
<evidence type="ECO:0000313" key="4">
    <source>
        <dbReference type="RefSeq" id="XP_023571148.1"/>
    </source>
</evidence>
<name>A0A6P6EGJ6_OCTDE</name>
<proteinExistence type="predicted"/>
<dbReference type="RefSeq" id="XP_023571148.1">
    <property type="nucleotide sequence ID" value="XM_023715380.1"/>
</dbReference>
<dbReference type="InParanoid" id="A0A6P6EGJ6"/>
<dbReference type="Proteomes" id="UP000515203">
    <property type="component" value="Unplaced"/>
</dbReference>
<dbReference type="PROSITE" id="PS00282">
    <property type="entry name" value="KAZAL_1"/>
    <property type="match status" value="1"/>
</dbReference>
<keyword evidence="1" id="KW-0732">Signal</keyword>
<gene>
    <name evidence="4" type="primary">LOC111816792</name>
</gene>
<dbReference type="PANTHER" id="PTHR21312">
    <property type="entry name" value="SERINE PROTEASE INHIBITOR"/>
    <property type="match status" value="1"/>
</dbReference>
<accession>A0A6P6EGJ6</accession>
<sequence>MPFLKSWIKIIFITAVAFFIFSETVFAQVEMGSDEPDCSRYAGRLHQCNRRMYPICGSDGRDYGNTCVFCSYMLESKGELKFSHYGNC</sequence>